<evidence type="ECO:0000313" key="1">
    <source>
        <dbReference type="EMBL" id="MBE9576019.1"/>
    </source>
</evidence>
<keyword evidence="2" id="KW-1185">Reference proteome</keyword>
<dbReference type="EMBL" id="JADFTZ010000001">
    <property type="protein sequence ID" value="MBE9576019.1"/>
    <property type="molecule type" value="Genomic_DNA"/>
</dbReference>
<protein>
    <submittedName>
        <fullName evidence="1">Uncharacterized protein</fullName>
    </submittedName>
</protein>
<evidence type="ECO:0000313" key="2">
    <source>
        <dbReference type="Proteomes" id="UP000656274"/>
    </source>
</evidence>
<name>A0ABR9WQ32_9FLAO</name>
<dbReference type="Proteomes" id="UP000656274">
    <property type="component" value="Unassembled WGS sequence"/>
</dbReference>
<dbReference type="PROSITE" id="PS51257">
    <property type="entry name" value="PROKAR_LIPOPROTEIN"/>
    <property type="match status" value="1"/>
</dbReference>
<comment type="caution">
    <text evidence="1">The sequence shown here is derived from an EMBL/GenBank/DDBJ whole genome shotgun (WGS) entry which is preliminary data.</text>
</comment>
<dbReference type="RefSeq" id="WP_194094132.1">
    <property type="nucleotide sequence ID" value="NZ_JADFTZ010000001.1"/>
</dbReference>
<reference evidence="1 2" key="1">
    <citation type="submission" date="2020-10" db="EMBL/GenBank/DDBJ databases">
        <title>The genome sequence of Flavobacterium aquaticum 1Y8A.</title>
        <authorList>
            <person name="Liu Y."/>
        </authorList>
    </citation>
    <scope>NUCLEOTIDE SEQUENCE [LARGE SCALE GENOMIC DNA]</scope>
    <source>
        <strain evidence="1 2">1Y8A</strain>
    </source>
</reference>
<accession>A0ABR9WQ32</accession>
<organism evidence="1 2">
    <name type="scientific">Flavobacterium proteolyticum</name>
    <dbReference type="NCBI Taxonomy" id="2911683"/>
    <lineage>
        <taxon>Bacteria</taxon>
        <taxon>Pseudomonadati</taxon>
        <taxon>Bacteroidota</taxon>
        <taxon>Flavobacteriia</taxon>
        <taxon>Flavobacteriales</taxon>
        <taxon>Flavobacteriaceae</taxon>
        <taxon>Flavobacterium</taxon>
    </lineage>
</organism>
<proteinExistence type="predicted"/>
<dbReference type="InterPro" id="IPR028994">
    <property type="entry name" value="Integrin_alpha_N"/>
</dbReference>
<gene>
    <name evidence="1" type="ORF">IM755_04785</name>
</gene>
<dbReference type="SUPFAM" id="SSF69318">
    <property type="entry name" value="Integrin alpha N-terminal domain"/>
    <property type="match status" value="1"/>
</dbReference>
<sequence>MKIALKIGMLLLLTVTSCKSNKSNLSKSESDSISDTTFVVNTDTITYQKIQETEKEIVLDIDSVLNANVNIKIDYQDSLVYALGIKEFYDTANGQIVAFTKLKDNSELFAIVYPNTFDDKMQPNVLFYILKDQEWVLVSKFDSSEVFSFEIVDVNNDGVREIQSTGYPNMNGNYWNNFYSFLKEDNKFIAGGGFFSSMYEFKPQVSRIDVEYGGSWYMPNTKTIYYWKNQKLIPFKEVEVGLKIADMKHDDYYIKYSENLTLEKDSVQFVYKKSFRGKNLNQFYDNFFENN</sequence>